<sequence length="98" mass="11276">MVCSPWQSRFFNVTSSEWLKVEDSTEEVVVATEYHLSELLTTGRERESCRKVDIHIVRSPEPAVPTRPDLQRTRRKREEKGSRAVSFGRKSRPADATS</sequence>
<organism evidence="2 3">
    <name type="scientific">Araneus ventricosus</name>
    <name type="common">Orbweaver spider</name>
    <name type="synonym">Epeira ventricosa</name>
    <dbReference type="NCBI Taxonomy" id="182803"/>
    <lineage>
        <taxon>Eukaryota</taxon>
        <taxon>Metazoa</taxon>
        <taxon>Ecdysozoa</taxon>
        <taxon>Arthropoda</taxon>
        <taxon>Chelicerata</taxon>
        <taxon>Arachnida</taxon>
        <taxon>Araneae</taxon>
        <taxon>Araneomorphae</taxon>
        <taxon>Entelegynae</taxon>
        <taxon>Araneoidea</taxon>
        <taxon>Araneidae</taxon>
        <taxon>Araneus</taxon>
    </lineage>
</organism>
<evidence type="ECO:0000313" key="3">
    <source>
        <dbReference type="Proteomes" id="UP000499080"/>
    </source>
</evidence>
<evidence type="ECO:0000256" key="1">
    <source>
        <dbReference type="SAM" id="MobiDB-lite"/>
    </source>
</evidence>
<accession>A0A4Y2AVR4</accession>
<feature type="region of interest" description="Disordered" evidence="1">
    <location>
        <begin position="60"/>
        <end position="98"/>
    </location>
</feature>
<evidence type="ECO:0000313" key="2">
    <source>
        <dbReference type="EMBL" id="GBL83265.1"/>
    </source>
</evidence>
<name>A0A4Y2AVR4_ARAVE</name>
<gene>
    <name evidence="2" type="ORF">AVEN_61242_1</name>
</gene>
<keyword evidence="3" id="KW-1185">Reference proteome</keyword>
<proteinExistence type="predicted"/>
<dbReference type="AlphaFoldDB" id="A0A4Y2AVR4"/>
<feature type="compositionally biased region" description="Basic and acidic residues" evidence="1">
    <location>
        <begin position="69"/>
        <end position="82"/>
    </location>
</feature>
<protein>
    <submittedName>
        <fullName evidence="2">Uncharacterized protein</fullName>
    </submittedName>
</protein>
<reference evidence="2 3" key="1">
    <citation type="journal article" date="2019" name="Sci. Rep.">
        <title>Orb-weaving spider Araneus ventricosus genome elucidates the spidroin gene catalogue.</title>
        <authorList>
            <person name="Kono N."/>
            <person name="Nakamura H."/>
            <person name="Ohtoshi R."/>
            <person name="Moran D.A.P."/>
            <person name="Shinohara A."/>
            <person name="Yoshida Y."/>
            <person name="Fujiwara M."/>
            <person name="Mori M."/>
            <person name="Tomita M."/>
            <person name="Arakawa K."/>
        </authorList>
    </citation>
    <scope>NUCLEOTIDE SEQUENCE [LARGE SCALE GENOMIC DNA]</scope>
</reference>
<comment type="caution">
    <text evidence="2">The sequence shown here is derived from an EMBL/GenBank/DDBJ whole genome shotgun (WGS) entry which is preliminary data.</text>
</comment>
<dbReference type="Proteomes" id="UP000499080">
    <property type="component" value="Unassembled WGS sequence"/>
</dbReference>
<dbReference type="EMBL" id="BGPR01233218">
    <property type="protein sequence ID" value="GBL83265.1"/>
    <property type="molecule type" value="Genomic_DNA"/>
</dbReference>